<proteinExistence type="predicted"/>
<organism evidence="1">
    <name type="scientific">Fusarium oxysporum f. sp. conglutinans race 2 54008</name>
    <dbReference type="NCBI Taxonomy" id="1089457"/>
    <lineage>
        <taxon>Eukaryota</taxon>
        <taxon>Fungi</taxon>
        <taxon>Dikarya</taxon>
        <taxon>Ascomycota</taxon>
        <taxon>Pezizomycotina</taxon>
        <taxon>Sordariomycetes</taxon>
        <taxon>Hypocreomycetidae</taxon>
        <taxon>Hypocreales</taxon>
        <taxon>Nectriaceae</taxon>
        <taxon>Fusarium</taxon>
        <taxon>Fusarium oxysporum species complex</taxon>
    </lineage>
</organism>
<name>X0I4I0_FUSOX</name>
<evidence type="ECO:0000313" key="1">
    <source>
        <dbReference type="EMBL" id="EXL78795.1"/>
    </source>
</evidence>
<gene>
    <name evidence="1" type="ORF">FOPG_07228</name>
</gene>
<reference evidence="1" key="1">
    <citation type="submission" date="2011-11" db="EMBL/GenBank/DDBJ databases">
        <title>The Genome Sequence of Fusarium oxysporum PHW808.</title>
        <authorList>
            <consortium name="The Broad Institute Genome Sequencing Platform"/>
            <person name="Ma L.-J."/>
            <person name="Gale L.R."/>
            <person name="Schwartz D.C."/>
            <person name="Zhou S."/>
            <person name="Corby-Kistler H."/>
            <person name="Young S.K."/>
            <person name="Zeng Q."/>
            <person name="Gargeya S."/>
            <person name="Fitzgerald M."/>
            <person name="Haas B."/>
            <person name="Abouelleil A."/>
            <person name="Alvarado L."/>
            <person name="Arachchi H.M."/>
            <person name="Berlin A."/>
            <person name="Brown A."/>
            <person name="Chapman S.B."/>
            <person name="Chen Z."/>
            <person name="Dunbar C."/>
            <person name="Freedman E."/>
            <person name="Gearin G."/>
            <person name="Goldberg J."/>
            <person name="Griggs A."/>
            <person name="Gujja S."/>
            <person name="Heiman D."/>
            <person name="Howarth C."/>
            <person name="Larson L."/>
            <person name="Lui A."/>
            <person name="MacDonald P.J.P."/>
            <person name="Montmayeur A."/>
            <person name="Murphy C."/>
            <person name="Neiman D."/>
            <person name="Pearson M."/>
            <person name="Priest M."/>
            <person name="Roberts A."/>
            <person name="Saif S."/>
            <person name="Shea T."/>
            <person name="Shenoy N."/>
            <person name="Sisk P."/>
            <person name="Stolte C."/>
            <person name="Sykes S."/>
            <person name="Wortman J."/>
            <person name="Nusbaum C."/>
            <person name="Birren B."/>
        </authorList>
    </citation>
    <scope>NUCLEOTIDE SEQUENCE [LARGE SCALE GENOMIC DNA]</scope>
    <source>
        <strain evidence="1">54008</strain>
    </source>
</reference>
<dbReference type="Proteomes" id="UP000030676">
    <property type="component" value="Unassembled WGS sequence"/>
</dbReference>
<sequence>MWDSSDYCTSTCEDYPEDIPSYGDIGGIGFSSGIISKPSILNWTHFEKRARKNSPSIRTQSTTSLTTFFKKYLV</sequence>
<accession>X0I4I0</accession>
<dbReference type="EMBL" id="JH658838">
    <property type="protein sequence ID" value="EXL78795.1"/>
    <property type="molecule type" value="Genomic_DNA"/>
</dbReference>
<dbReference type="AlphaFoldDB" id="X0I4I0"/>
<protein>
    <submittedName>
        <fullName evidence="1">Uncharacterized protein</fullName>
    </submittedName>
</protein>
<reference evidence="1" key="2">
    <citation type="submission" date="2012-05" db="EMBL/GenBank/DDBJ databases">
        <title>The Genome Annotation of Fusarium oxysporum PHW808.</title>
        <authorList>
            <consortium name="The Broad Institute Genomics Platform"/>
            <person name="Ma L.-J."/>
            <person name="Corby-Kistler H."/>
            <person name="Broz K."/>
            <person name="Gale L.R."/>
            <person name="Jonkers W."/>
            <person name="O'Donnell K."/>
            <person name="Ploetz R."/>
            <person name="Steinberg C."/>
            <person name="Schwartz D.C."/>
            <person name="VanEtten H."/>
            <person name="Zhou S."/>
            <person name="Young S.K."/>
            <person name="Zeng Q."/>
            <person name="Gargeya S."/>
            <person name="Fitzgerald M."/>
            <person name="Abouelleil A."/>
            <person name="Alvarado L."/>
            <person name="Chapman S.B."/>
            <person name="Gainer-Dewar J."/>
            <person name="Goldberg J."/>
            <person name="Griggs A."/>
            <person name="Gujja S."/>
            <person name="Hansen M."/>
            <person name="Howarth C."/>
            <person name="Imamovic A."/>
            <person name="Ireland A."/>
            <person name="Larimer J."/>
            <person name="McCowan C."/>
            <person name="Murphy C."/>
            <person name="Pearson M."/>
            <person name="Poon T.W."/>
            <person name="Priest M."/>
            <person name="Roberts A."/>
            <person name="Saif S."/>
            <person name="Shea T."/>
            <person name="Sykes S."/>
            <person name="Wortman J."/>
            <person name="Nusbaum C."/>
            <person name="Birren B."/>
        </authorList>
    </citation>
    <scope>NUCLEOTIDE SEQUENCE</scope>
    <source>
        <strain evidence="1">54008</strain>
    </source>
</reference>
<dbReference type="HOGENOM" id="CLU_2687934_0_0_1"/>